<dbReference type="InterPro" id="IPR047814">
    <property type="entry name" value="TfpX/TfpZ-like"/>
</dbReference>
<dbReference type="AlphaFoldDB" id="A0A4P6X9S9"/>
<dbReference type="EMBL" id="CP037867">
    <property type="protein sequence ID" value="QBM30534.1"/>
    <property type="molecule type" value="Genomic_DNA"/>
</dbReference>
<dbReference type="NCBIfam" id="NF041437">
    <property type="entry name" value="TfpZ"/>
    <property type="match status" value="1"/>
</dbReference>
<evidence type="ECO:0000313" key="2">
    <source>
        <dbReference type="EMBL" id="QBM30534.1"/>
    </source>
</evidence>
<feature type="transmembrane region" description="Helical" evidence="1">
    <location>
        <begin position="50"/>
        <end position="70"/>
    </location>
</feature>
<dbReference type="RefSeq" id="WP_133157942.1">
    <property type="nucleotide sequence ID" value="NZ_CP037867.1"/>
</dbReference>
<organism evidence="2 3">
    <name type="scientific">Hydrogenophaga pseudoflava</name>
    <name type="common">Pseudomonas carboxydoflava</name>
    <dbReference type="NCBI Taxonomy" id="47421"/>
    <lineage>
        <taxon>Bacteria</taxon>
        <taxon>Pseudomonadati</taxon>
        <taxon>Pseudomonadota</taxon>
        <taxon>Betaproteobacteria</taxon>
        <taxon>Burkholderiales</taxon>
        <taxon>Comamonadaceae</taxon>
        <taxon>Hydrogenophaga</taxon>
    </lineage>
</organism>
<reference evidence="2 3" key="1">
    <citation type="submission" date="2019-03" db="EMBL/GenBank/DDBJ databases">
        <authorList>
            <person name="Sebastian G."/>
            <person name="Baumann P."/>
            <person name="Ruckert C."/>
            <person name="Kalinowski J."/>
            <person name="Nebel B."/>
            <person name="Takors R."/>
            <person name="Blombach B."/>
        </authorList>
    </citation>
    <scope>NUCLEOTIDE SEQUENCE [LARGE SCALE GENOMIC DNA]</scope>
    <source>
        <strain evidence="2 3">DSM 1084</strain>
    </source>
</reference>
<evidence type="ECO:0000313" key="3">
    <source>
        <dbReference type="Proteomes" id="UP000293912"/>
    </source>
</evidence>
<gene>
    <name evidence="2" type="ORF">HPF_22795</name>
</gene>
<feature type="transmembrane region" description="Helical" evidence="1">
    <location>
        <begin position="16"/>
        <end position="38"/>
    </location>
</feature>
<keyword evidence="1" id="KW-0812">Transmembrane</keyword>
<keyword evidence="1" id="KW-1133">Transmembrane helix</keyword>
<evidence type="ECO:0000256" key="1">
    <source>
        <dbReference type="SAM" id="Phobius"/>
    </source>
</evidence>
<accession>A0A4P6X9S9</accession>
<protein>
    <recommendedName>
        <fullName evidence="4">Pilus assembly protein</fullName>
    </recommendedName>
</protein>
<dbReference type="KEGG" id="hpse:HPF_22795"/>
<proteinExistence type="predicted"/>
<keyword evidence="1" id="KW-0472">Membrane</keyword>
<keyword evidence="3" id="KW-1185">Reference proteome</keyword>
<name>A0A4P6X9S9_HYDPS</name>
<sequence>MDLSTQIIERLKASGLHLLVSLVVASAVAALVFGVWFPGAYRDLAGGTRLLSLIVTVDVVMGPLLTLAVYDRRKSANHLRKDIATIAGLQLAALFYGLYSVQLARPVALVFENDRFRVIAAAEVVEKELPDALPAFRSLPWDGPRLIAIRKTEAGKERNDALTAAIFDGVDTSQRPGFWIPYDAAVRDTALKIAHPVTVLLDRYAGDRDQLLAELGLMGVSVNEARFLPVRARVDAVAILDQQGELAGFLLKDGFF</sequence>
<feature type="transmembrane region" description="Helical" evidence="1">
    <location>
        <begin position="82"/>
        <end position="99"/>
    </location>
</feature>
<dbReference type="Proteomes" id="UP000293912">
    <property type="component" value="Chromosome"/>
</dbReference>
<evidence type="ECO:0008006" key="4">
    <source>
        <dbReference type="Google" id="ProtNLM"/>
    </source>
</evidence>